<reference evidence="2 3" key="1">
    <citation type="submission" date="2015-02" db="EMBL/GenBank/DDBJ databases">
        <title>Genome Sequence of Jannaschia aquimarina DSM28248, a member of the Roseobacter clade.</title>
        <authorList>
            <person name="Voget S."/>
            <person name="Daniel R."/>
        </authorList>
    </citation>
    <scope>NUCLEOTIDE SEQUENCE [LARGE SCALE GENOMIC DNA]</scope>
    <source>
        <strain evidence="2 3">GSW-M26</strain>
    </source>
</reference>
<dbReference type="EMBL" id="JYFE01000034">
    <property type="protein sequence ID" value="KIT16435.1"/>
    <property type="molecule type" value="Genomic_DNA"/>
</dbReference>
<feature type="transmembrane region" description="Helical" evidence="1">
    <location>
        <begin position="42"/>
        <end position="62"/>
    </location>
</feature>
<proteinExistence type="predicted"/>
<dbReference type="PATRIC" id="fig|935700.4.peg.1890"/>
<keyword evidence="3" id="KW-1185">Reference proteome</keyword>
<keyword evidence="1" id="KW-0812">Transmembrane</keyword>
<keyword evidence="1" id="KW-0472">Membrane</keyword>
<dbReference type="AlphaFoldDB" id="A0A0D1EL16"/>
<dbReference type="OrthoDB" id="7833467at2"/>
<accession>A0A0D1EL16</accession>
<evidence type="ECO:0000313" key="3">
    <source>
        <dbReference type="Proteomes" id="UP000032232"/>
    </source>
</evidence>
<protein>
    <submittedName>
        <fullName evidence="2">Uncharacterized protein</fullName>
    </submittedName>
</protein>
<sequence>MNFRATIETAALGAALLWLVIGGWVLFAPSDEGSWIARADPIVILIVLLGLMLPLALCLLVISATRRLRELRGQTVMLRRAVDNLRMSYLETRDTPQPDLVARLDGLDRLRTLLETRIATEARPAAQAAPARSAMPAPQPALALETGAREDELTPAELVRALHFPDNENDTEGFDVLRRALRHPPTAQVVSAAQDALTLLSQDGIYVDDFDMDAQDPSIWRAFADGTRGAETNEMGAIHDRSALALASARMRDDPEFRETAHRFLMAFDRMLADLVERADDEDFAALSRTRSARAFMLLGRVAGTFG</sequence>
<dbReference type="RefSeq" id="WP_043918649.1">
    <property type="nucleotide sequence ID" value="NZ_FZPF01000003.1"/>
</dbReference>
<feature type="transmembrane region" description="Helical" evidence="1">
    <location>
        <begin position="12"/>
        <end position="30"/>
    </location>
</feature>
<name>A0A0D1EL16_9RHOB</name>
<dbReference type="Proteomes" id="UP000032232">
    <property type="component" value="Unassembled WGS sequence"/>
</dbReference>
<evidence type="ECO:0000256" key="1">
    <source>
        <dbReference type="SAM" id="Phobius"/>
    </source>
</evidence>
<comment type="caution">
    <text evidence="2">The sequence shown here is derived from an EMBL/GenBank/DDBJ whole genome shotgun (WGS) entry which is preliminary data.</text>
</comment>
<dbReference type="STRING" id="935700.jaqu_18220"/>
<organism evidence="2 3">
    <name type="scientific">Jannaschia aquimarina</name>
    <dbReference type="NCBI Taxonomy" id="935700"/>
    <lineage>
        <taxon>Bacteria</taxon>
        <taxon>Pseudomonadati</taxon>
        <taxon>Pseudomonadota</taxon>
        <taxon>Alphaproteobacteria</taxon>
        <taxon>Rhodobacterales</taxon>
        <taxon>Roseobacteraceae</taxon>
        <taxon>Jannaschia</taxon>
    </lineage>
</organism>
<evidence type="ECO:0000313" key="2">
    <source>
        <dbReference type="EMBL" id="KIT16435.1"/>
    </source>
</evidence>
<keyword evidence="1" id="KW-1133">Transmembrane helix</keyword>
<gene>
    <name evidence="2" type="ORF">jaqu_18220</name>
</gene>